<name>Q1M9N6_RHIJ3</name>
<feature type="compositionally biased region" description="Basic and acidic residues" evidence="6">
    <location>
        <begin position="364"/>
        <end position="375"/>
    </location>
</feature>
<evidence type="ECO:0000256" key="6">
    <source>
        <dbReference type="SAM" id="MobiDB-lite"/>
    </source>
</evidence>
<keyword evidence="9" id="KW-1185">Reference proteome</keyword>
<gene>
    <name evidence="8" type="ordered locus">pRL70154</name>
</gene>
<keyword evidence="3 7" id="KW-0812">Transmembrane</keyword>
<reference evidence="8 9" key="1">
    <citation type="journal article" date="2006" name="Genome Biol.">
        <title>The genome of Rhizobium leguminosarum has recognizable core and accessory components.</title>
        <authorList>
            <person name="Young J.W."/>
            <person name="Crossman L.C."/>
            <person name="Johnston A.W.B."/>
            <person name="Thomson N.R."/>
            <person name="Ghazoui Z.F."/>
            <person name="Hull K.H."/>
            <person name="Wexler M."/>
            <person name="Curson A.R.J."/>
            <person name="Todd J.D."/>
            <person name="Poole P.S."/>
            <person name="Mauchline T.H."/>
            <person name="East A.K."/>
            <person name="Quail M.A."/>
            <person name="Churcher C."/>
            <person name="Arrowsmith C."/>
            <person name="Cherevach A."/>
            <person name="Chillingworth T."/>
            <person name="Clarke K."/>
            <person name="Cronin A."/>
            <person name="Davis P."/>
            <person name="Fraser A."/>
            <person name="Hance Z."/>
            <person name="Hauser H."/>
            <person name="Jagels K."/>
            <person name="Moule S."/>
            <person name="Mungall K."/>
            <person name="Norbertczak H."/>
            <person name="Rabbinowitsch E."/>
            <person name="Sanders M."/>
            <person name="Simmonds M."/>
            <person name="Whitehead S."/>
            <person name="Parkhill J."/>
        </authorList>
    </citation>
    <scope>NUCLEOTIDE SEQUENCE [LARGE SCALE GENOMIC DNA]</scope>
    <source>
        <strain evidence="9">DSM 114642 / LMG 32736 / 3841</strain>
    </source>
</reference>
<geneLocation type="plasmid" evidence="8 9">
    <name>pRL7</name>
</geneLocation>
<organism evidence="8 9">
    <name type="scientific">Rhizobium johnstonii (strain DSM 114642 / LMG 32736 / 3841)</name>
    <name type="common">Rhizobium leguminosarum bv. viciae</name>
    <dbReference type="NCBI Taxonomy" id="216596"/>
    <lineage>
        <taxon>Bacteria</taxon>
        <taxon>Pseudomonadati</taxon>
        <taxon>Pseudomonadota</taxon>
        <taxon>Alphaproteobacteria</taxon>
        <taxon>Hyphomicrobiales</taxon>
        <taxon>Rhizobiaceae</taxon>
        <taxon>Rhizobium/Agrobacterium group</taxon>
        <taxon>Rhizobium</taxon>
        <taxon>Rhizobium johnstonii</taxon>
    </lineage>
</organism>
<evidence type="ECO:0000256" key="5">
    <source>
        <dbReference type="ARBA" id="ARBA00023136"/>
    </source>
</evidence>
<comment type="similarity">
    <text evidence="2">Belongs to the TrbL/VirB6 family.</text>
</comment>
<dbReference type="RefSeq" id="WP_011654610.1">
    <property type="nucleotide sequence ID" value="NC_008382.1"/>
</dbReference>
<keyword evidence="5 7" id="KW-0472">Membrane</keyword>
<evidence type="ECO:0000313" key="8">
    <source>
        <dbReference type="EMBL" id="CAK11681.1"/>
    </source>
</evidence>
<evidence type="ECO:0000256" key="7">
    <source>
        <dbReference type="SAM" id="Phobius"/>
    </source>
</evidence>
<dbReference type="HOGENOM" id="CLU_698049_0_0_5"/>
<feature type="transmembrane region" description="Helical" evidence="7">
    <location>
        <begin position="258"/>
        <end position="276"/>
    </location>
</feature>
<keyword evidence="4 7" id="KW-1133">Transmembrane helix</keyword>
<accession>Q1M9N6</accession>
<dbReference type="GeneID" id="303209838"/>
<dbReference type="KEGG" id="rle:pRL70154"/>
<dbReference type="GO" id="GO:0016020">
    <property type="term" value="C:membrane"/>
    <property type="evidence" value="ECO:0007669"/>
    <property type="project" value="UniProtKB-SubCell"/>
</dbReference>
<dbReference type="Proteomes" id="UP000006575">
    <property type="component" value="Plasmid pRL7"/>
</dbReference>
<feature type="transmembrane region" description="Helical" evidence="7">
    <location>
        <begin position="62"/>
        <end position="81"/>
    </location>
</feature>
<feature type="transmembrane region" description="Helical" evidence="7">
    <location>
        <begin position="33"/>
        <end position="50"/>
    </location>
</feature>
<sequence>MGIIQTIGTQIDVATVDYLQAVYTAVADPVRKLTASIGLVALLFIALNHVLQIQNINYSKYLSWAVTYILVVSFATLWSNFSPVYDALTGVTQGYSNLVVEAVAKDIETLRPDILDPANISGAGEAKTYAAMDEFGHAIIWIAREFFRDTSVVDLEKTLRNIFLGGFVFIVGGVFIASCAVIVLTAKAGFIVALSMAPLGIMMFMWERTRQYSQGWVSLVIGFAIIPLLLGCLMAIVLYFAGHLLATSGASSSDKDKFFGFVFFMIAVLVLLFHIPTMAQTLASACVTVGGASVARSLTSATGRISGASALQNAAMSLPTRALGSMINPRKHLHAGSAAVAPTRAGGSAADVLKSGFAPFRQHSNDRKEVWRARGEQSAAGDGGMSQDPTFRAGR</sequence>
<protein>
    <submittedName>
        <fullName evidence="8">Transmembrane conjugal transfer protein</fullName>
    </submittedName>
</protein>
<feature type="transmembrane region" description="Helical" evidence="7">
    <location>
        <begin position="188"/>
        <end position="206"/>
    </location>
</feature>
<evidence type="ECO:0000256" key="4">
    <source>
        <dbReference type="ARBA" id="ARBA00022989"/>
    </source>
</evidence>
<feature type="transmembrane region" description="Helical" evidence="7">
    <location>
        <begin position="162"/>
        <end position="183"/>
    </location>
</feature>
<dbReference type="Pfam" id="PF04610">
    <property type="entry name" value="TrbL"/>
    <property type="match status" value="1"/>
</dbReference>
<evidence type="ECO:0000313" key="9">
    <source>
        <dbReference type="Proteomes" id="UP000006575"/>
    </source>
</evidence>
<dbReference type="EnsemblBacteria" id="CAK11681">
    <property type="protein sequence ID" value="CAK11681"/>
    <property type="gene ID" value="pRL70154"/>
</dbReference>
<feature type="transmembrane region" description="Helical" evidence="7">
    <location>
        <begin position="218"/>
        <end position="246"/>
    </location>
</feature>
<comment type="subcellular location">
    <subcellularLocation>
        <location evidence="1">Membrane</location>
        <topology evidence="1">Multi-pass membrane protein</topology>
    </subcellularLocation>
</comment>
<evidence type="ECO:0000256" key="2">
    <source>
        <dbReference type="ARBA" id="ARBA00007802"/>
    </source>
</evidence>
<keyword evidence="8" id="KW-0614">Plasmid</keyword>
<evidence type="ECO:0000256" key="3">
    <source>
        <dbReference type="ARBA" id="ARBA00022692"/>
    </source>
</evidence>
<proteinExistence type="inferred from homology"/>
<dbReference type="AlphaFoldDB" id="Q1M9N6"/>
<dbReference type="GO" id="GO:0030255">
    <property type="term" value="P:protein secretion by the type IV secretion system"/>
    <property type="evidence" value="ECO:0007669"/>
    <property type="project" value="InterPro"/>
</dbReference>
<evidence type="ECO:0000256" key="1">
    <source>
        <dbReference type="ARBA" id="ARBA00004141"/>
    </source>
</evidence>
<dbReference type="InterPro" id="IPR007688">
    <property type="entry name" value="Conjugal_tfr_TrbL/VirB6"/>
</dbReference>
<dbReference type="EMBL" id="AM236081">
    <property type="protein sequence ID" value="CAK11681.1"/>
    <property type="molecule type" value="Genomic_DNA"/>
</dbReference>
<feature type="region of interest" description="Disordered" evidence="6">
    <location>
        <begin position="364"/>
        <end position="395"/>
    </location>
</feature>